<gene>
    <name evidence="2" type="ORF">K402DRAFT_98629</name>
</gene>
<name>A0A6G1GYN2_9PEZI</name>
<dbReference type="EMBL" id="ML977159">
    <property type="protein sequence ID" value="KAF1986073.1"/>
    <property type="molecule type" value="Genomic_DNA"/>
</dbReference>
<feature type="region of interest" description="Disordered" evidence="1">
    <location>
        <begin position="62"/>
        <end position="96"/>
    </location>
</feature>
<feature type="region of interest" description="Disordered" evidence="1">
    <location>
        <begin position="126"/>
        <end position="155"/>
    </location>
</feature>
<accession>A0A6G1GYN2</accession>
<sequence>MNSTVDILSDRNPDIYLLLARIVVHFPNKSFSGFFRTNIRPLCCPLAGPYLPLAPEPLSLPTPPTTPPKCASASPFSGTATIKGAASRRRARRNQEHTMNAMRQFLKIILRRRSAQIAVGRSMRMPPGICGGRRRRRRGGGRMLWCRSGGVGSRR</sequence>
<evidence type="ECO:0000256" key="1">
    <source>
        <dbReference type="SAM" id="MobiDB-lite"/>
    </source>
</evidence>
<dbReference type="Proteomes" id="UP000800041">
    <property type="component" value="Unassembled WGS sequence"/>
</dbReference>
<keyword evidence="3" id="KW-1185">Reference proteome</keyword>
<dbReference type="AlphaFoldDB" id="A0A6G1GYN2"/>
<evidence type="ECO:0000313" key="3">
    <source>
        <dbReference type="Proteomes" id="UP000800041"/>
    </source>
</evidence>
<reference evidence="2" key="1">
    <citation type="journal article" date="2020" name="Stud. Mycol.">
        <title>101 Dothideomycetes genomes: a test case for predicting lifestyles and emergence of pathogens.</title>
        <authorList>
            <person name="Haridas S."/>
            <person name="Albert R."/>
            <person name="Binder M."/>
            <person name="Bloem J."/>
            <person name="Labutti K."/>
            <person name="Salamov A."/>
            <person name="Andreopoulos B."/>
            <person name="Baker S."/>
            <person name="Barry K."/>
            <person name="Bills G."/>
            <person name="Bluhm B."/>
            <person name="Cannon C."/>
            <person name="Castanera R."/>
            <person name="Culley D."/>
            <person name="Daum C."/>
            <person name="Ezra D."/>
            <person name="Gonzalez J."/>
            <person name="Henrissat B."/>
            <person name="Kuo A."/>
            <person name="Liang C."/>
            <person name="Lipzen A."/>
            <person name="Lutzoni F."/>
            <person name="Magnuson J."/>
            <person name="Mondo S."/>
            <person name="Nolan M."/>
            <person name="Ohm R."/>
            <person name="Pangilinan J."/>
            <person name="Park H.-J."/>
            <person name="Ramirez L."/>
            <person name="Alfaro M."/>
            <person name="Sun H."/>
            <person name="Tritt A."/>
            <person name="Yoshinaga Y."/>
            <person name="Zwiers L.-H."/>
            <person name="Turgeon B."/>
            <person name="Goodwin S."/>
            <person name="Spatafora J."/>
            <person name="Crous P."/>
            <person name="Grigoriev I."/>
        </authorList>
    </citation>
    <scope>NUCLEOTIDE SEQUENCE</scope>
    <source>
        <strain evidence="2">CBS 113979</strain>
    </source>
</reference>
<proteinExistence type="predicted"/>
<organism evidence="2 3">
    <name type="scientific">Aulographum hederae CBS 113979</name>
    <dbReference type="NCBI Taxonomy" id="1176131"/>
    <lineage>
        <taxon>Eukaryota</taxon>
        <taxon>Fungi</taxon>
        <taxon>Dikarya</taxon>
        <taxon>Ascomycota</taxon>
        <taxon>Pezizomycotina</taxon>
        <taxon>Dothideomycetes</taxon>
        <taxon>Pleosporomycetidae</taxon>
        <taxon>Aulographales</taxon>
        <taxon>Aulographaceae</taxon>
    </lineage>
</organism>
<evidence type="ECO:0000313" key="2">
    <source>
        <dbReference type="EMBL" id="KAF1986073.1"/>
    </source>
</evidence>
<protein>
    <submittedName>
        <fullName evidence="2">Uncharacterized protein</fullName>
    </submittedName>
</protein>